<feature type="region of interest" description="Disordered" evidence="1">
    <location>
        <begin position="1"/>
        <end position="20"/>
    </location>
</feature>
<evidence type="ECO:0008006" key="4">
    <source>
        <dbReference type="Google" id="ProtNLM"/>
    </source>
</evidence>
<dbReference type="Proteomes" id="UP000054399">
    <property type="component" value="Unassembled WGS sequence"/>
</dbReference>
<protein>
    <recommendedName>
        <fullName evidence="4">BTB domain-containing protein</fullName>
    </recommendedName>
</protein>
<dbReference type="EMBL" id="ATAM02000009">
    <property type="protein sequence ID" value="KAL0243874.1"/>
    <property type="molecule type" value="Genomic_DNA"/>
</dbReference>
<dbReference type="RefSeq" id="XP_066612241.1">
    <property type="nucleotide sequence ID" value="XM_066759594.1"/>
</dbReference>
<comment type="caution">
    <text evidence="2">The sequence shown here is derived from an EMBL/GenBank/DDBJ whole genome shotgun (WGS) entry which is preliminary data.</text>
</comment>
<feature type="region of interest" description="Disordered" evidence="1">
    <location>
        <begin position="65"/>
        <end position="87"/>
    </location>
</feature>
<keyword evidence="3" id="KW-1185">Reference proteome</keyword>
<reference evidence="3" key="1">
    <citation type="submission" date="2015-01" db="EMBL/GenBank/DDBJ databases">
        <title>The Genome Sequence of Cryptococcus gattii MMRL2647.</title>
        <authorList>
            <consortium name="The Broad Institute Genomics Platform"/>
            <person name="Cuomo C."/>
            <person name="Litvintseva A."/>
            <person name="Chen Y."/>
            <person name="Heitman J."/>
            <person name="Sun S."/>
            <person name="Springer D."/>
            <person name="Dromer F."/>
            <person name="Young S."/>
            <person name="Zeng Q."/>
            <person name="Gargeya S."/>
            <person name="Abouelleil A."/>
            <person name="Alvarado L."/>
            <person name="Chapman S.B."/>
            <person name="Gainer-Dewar J."/>
            <person name="Goldberg J."/>
            <person name="Griggs A."/>
            <person name="Gujja S."/>
            <person name="Hansen M."/>
            <person name="Howarth C."/>
            <person name="Imamovic A."/>
            <person name="Larimer J."/>
            <person name="Murphy C."/>
            <person name="Naylor J."/>
            <person name="Pearson M."/>
            <person name="Priest M."/>
            <person name="Roberts A."/>
            <person name="Saif S."/>
            <person name="Shea T."/>
            <person name="Sykes S."/>
            <person name="Wortman J."/>
            <person name="Nusbaum C."/>
            <person name="Birren B."/>
        </authorList>
    </citation>
    <scope>NUCLEOTIDE SEQUENCE [LARGE SCALE GENOMIC DNA]</scope>
    <source>
        <strain evidence="3">IND107</strain>
    </source>
</reference>
<dbReference type="GeneID" id="91991993"/>
<evidence type="ECO:0000313" key="2">
    <source>
        <dbReference type="EMBL" id="KAL0243874.1"/>
    </source>
</evidence>
<evidence type="ECO:0000256" key="1">
    <source>
        <dbReference type="SAM" id="MobiDB-lite"/>
    </source>
</evidence>
<proteinExistence type="predicted"/>
<evidence type="ECO:0000313" key="3">
    <source>
        <dbReference type="Proteomes" id="UP000054399"/>
    </source>
</evidence>
<organism evidence="2 3">
    <name type="scientific">Cryptococcus tetragattii IND107</name>
    <dbReference type="NCBI Taxonomy" id="1296105"/>
    <lineage>
        <taxon>Eukaryota</taxon>
        <taxon>Fungi</taxon>
        <taxon>Dikarya</taxon>
        <taxon>Basidiomycota</taxon>
        <taxon>Agaricomycotina</taxon>
        <taxon>Tremellomycetes</taxon>
        <taxon>Tremellales</taxon>
        <taxon>Cryptococcaceae</taxon>
        <taxon>Cryptococcus</taxon>
        <taxon>Cryptococcus gattii species complex</taxon>
    </lineage>
</organism>
<reference evidence="2 3" key="2">
    <citation type="submission" date="2024-01" db="EMBL/GenBank/DDBJ databases">
        <title>Comparative genomics of Cryptococcus and Kwoniella reveals pathogenesis evolution and contrasting modes of karyotype evolution via chromosome fusion or intercentromeric recombination.</title>
        <authorList>
            <person name="Coelho M.A."/>
            <person name="David-Palma M."/>
            <person name="Shea T."/>
            <person name="Bowers K."/>
            <person name="Mcginley-Smith S."/>
            <person name="Mohammad A.W."/>
            <person name="Gnirke A."/>
            <person name="Yurkov A.M."/>
            <person name="Nowrousian M."/>
            <person name="Sun S."/>
            <person name="Cuomo C.A."/>
            <person name="Heitman J."/>
        </authorList>
    </citation>
    <scope>NUCLEOTIDE SEQUENCE [LARGE SCALE GENOMIC DNA]</scope>
    <source>
        <strain evidence="2 3">IND107</strain>
    </source>
</reference>
<name>A0ABR3BMK7_9TREE</name>
<sequence>MSSDKSEVAPYGQSQSTQYKTHPFHARGDISLVSSDGVLFKADVWCLAHASAVFHDMLEMSNPSMAGTSTSESISVPAKPRHPSEPIDIPFPSRTLQLFLDLSRVSDDVMLAITMEEAGDLLSFSHLYDLREFVLNKLKDRAMDLGRRRPWDLLVLASSLDLDDLGVAALEAMNEDTFVRGQKGSTSNFWESIALLQNGWQSRIIMSVIDKPEGGSVRRPGYPDDYSYKTGYVFKLRDWSEAGKRFRNTRLRDDDEDEE</sequence>
<gene>
    <name evidence="2" type="ORF">I308_105137</name>
</gene>
<accession>A0ABR3BMK7</accession>
<feature type="compositionally biased region" description="Polar residues" evidence="1">
    <location>
        <begin position="65"/>
        <end position="74"/>
    </location>
</feature>